<name>A0ABZ0UU03_9RICK</name>
<evidence type="ECO:0000313" key="2">
    <source>
        <dbReference type="Proteomes" id="UP001326613"/>
    </source>
</evidence>
<gene>
    <name evidence="1" type="ORF">Trichorick_01191</name>
</gene>
<evidence type="ECO:0000313" key="1">
    <source>
        <dbReference type="EMBL" id="WPY01281.1"/>
    </source>
</evidence>
<reference evidence="1 2" key="1">
    <citation type="submission" date="2022-10" db="EMBL/GenBank/DDBJ databases">
        <title>Host association and intracellularity evolved multiple times independently in the Rickettsiales.</title>
        <authorList>
            <person name="Castelli M."/>
            <person name="Nardi T."/>
            <person name="Gammuto L."/>
            <person name="Bellinzona G."/>
            <person name="Sabaneyeva E."/>
            <person name="Potekhin A."/>
            <person name="Serra V."/>
            <person name="Petroni G."/>
            <person name="Sassera D."/>
        </authorList>
    </citation>
    <scope>NUCLEOTIDE SEQUENCE [LARGE SCALE GENOMIC DNA]</scope>
    <source>
        <strain evidence="1 2">Kr 154-4</strain>
    </source>
</reference>
<dbReference type="Proteomes" id="UP001326613">
    <property type="component" value="Chromosome"/>
</dbReference>
<organism evidence="1 2">
    <name type="scientific">Candidatus Trichorickettsia mobilis</name>
    <dbReference type="NCBI Taxonomy" id="1346319"/>
    <lineage>
        <taxon>Bacteria</taxon>
        <taxon>Pseudomonadati</taxon>
        <taxon>Pseudomonadota</taxon>
        <taxon>Alphaproteobacteria</taxon>
        <taxon>Rickettsiales</taxon>
        <taxon>Rickettsiaceae</taxon>
        <taxon>Rickettsieae</taxon>
        <taxon>Candidatus Trichorickettsia</taxon>
    </lineage>
</organism>
<dbReference type="EMBL" id="CP112932">
    <property type="protein sequence ID" value="WPY01281.1"/>
    <property type="molecule type" value="Genomic_DNA"/>
</dbReference>
<accession>A0ABZ0UU03</accession>
<proteinExistence type="predicted"/>
<sequence>MQRKEVATPQLIYKACTELLDVNMGKALQDLLTIYNIDPNMEVDSQHHTLMGQLIEYILPPDNWYFFDH</sequence>
<keyword evidence="2" id="KW-1185">Reference proteome</keyword>
<dbReference type="RefSeq" id="WP_323738064.1">
    <property type="nucleotide sequence ID" value="NZ_CP112932.1"/>
</dbReference>
<protein>
    <submittedName>
        <fullName evidence="1">Uncharacterized protein</fullName>
    </submittedName>
</protein>